<name>A0A931G919_9BACT</name>
<dbReference type="InterPro" id="IPR050742">
    <property type="entry name" value="Helicase_Restrict-Modif_Enz"/>
</dbReference>
<feature type="domain" description="Helicase ATP-binding" evidence="1">
    <location>
        <begin position="268"/>
        <end position="414"/>
    </location>
</feature>
<dbReference type="Pfam" id="PF00271">
    <property type="entry name" value="Helicase_C"/>
    <property type="match status" value="1"/>
</dbReference>
<proteinExistence type="predicted"/>
<dbReference type="SMART" id="SM00487">
    <property type="entry name" value="DEXDc"/>
    <property type="match status" value="1"/>
</dbReference>
<dbReference type="PANTHER" id="PTHR47396">
    <property type="entry name" value="TYPE I RESTRICTION ENZYME ECOKI R PROTEIN"/>
    <property type="match status" value="1"/>
</dbReference>
<feature type="non-terminal residue" evidence="2">
    <location>
        <position position="656"/>
    </location>
</feature>
<comment type="caution">
    <text evidence="2">The sequence shown here is derived from an EMBL/GenBank/DDBJ whole genome shotgun (WGS) entry which is preliminary data.</text>
</comment>
<keyword evidence="2" id="KW-0067">ATP-binding</keyword>
<keyword evidence="2" id="KW-0347">Helicase</keyword>
<dbReference type="AlphaFoldDB" id="A0A931G919"/>
<protein>
    <submittedName>
        <fullName evidence="2">DEAD/DEAH box helicase</fullName>
    </submittedName>
</protein>
<dbReference type="InterPro" id="IPR014001">
    <property type="entry name" value="Helicase_ATP-bd"/>
</dbReference>
<dbReference type="GO" id="GO:0016787">
    <property type="term" value="F:hydrolase activity"/>
    <property type="evidence" value="ECO:0007669"/>
    <property type="project" value="InterPro"/>
</dbReference>
<dbReference type="InterPro" id="IPR001650">
    <property type="entry name" value="Helicase_C-like"/>
</dbReference>
<gene>
    <name evidence="2" type="ORF">H0S81_08290</name>
</gene>
<keyword evidence="2" id="KW-0547">Nucleotide-binding</keyword>
<dbReference type="InterPro" id="IPR006935">
    <property type="entry name" value="Helicase/UvrB_N"/>
</dbReference>
<sequence>MQSRSSPYPGFAPSLLDQAEKHLRPLGFSFHAPAFRGALFVNPDTSQAVLLDHRICDTRYPFAYTLYTKEQNALMHKYRGVFRFMADTRDDLADAARTLDRLLNREFAEDSIQTKGRHRHWHDIDPTMPEALFEQAFIDCYGRRALDRVIREFPVIDMNGHTRWVDYFIRTRTGDLAIEKNGERFHHPILIGKDRYTRQLIKQNSLAAYGIKVFRWSIQGMTSTDNFLDEMKLFFGNPNDFLLGQKISVSRGFSLFHHQADVLDSIQAERAKGGTSFLVVLPTGTGKTEILIADYAREHKAGRAARALVMVPTRQLRQDHALKFRNRLPDHGLPAALQDAVTIQTYAWMSRHYTRFDSRAFDYIAVDEAHHSVAPTVQKVIQSFTPRTLIGFTATDQRLDTRSLETVFGSYDTDLGLLDAIRQGLLAPIRAFRIKSNIDLSEVRFNGRDYMASDLQRRVVVPSRDQLIVDTLTRYFTGDGLPFKQGLVFCVSVLHARRMAALLKAHGISAEAVSGRDSRSEKHIQAYQAGRIQFLATCSLLNEGWDSPRTSVIVMARPTMSKVLYTQQLGRGTRTWPGKESLYVIDVVDNYGAMGGFRNQAWSIHALLGIQAYKPWADILEPRDSAPSPEEIILAGLYEQERAIETINIFTFENEY</sequence>
<dbReference type="PROSITE" id="PS51192">
    <property type="entry name" value="HELICASE_ATP_BIND_1"/>
    <property type="match status" value="1"/>
</dbReference>
<dbReference type="Gene3D" id="3.40.50.300">
    <property type="entry name" value="P-loop containing nucleotide triphosphate hydrolases"/>
    <property type="match status" value="2"/>
</dbReference>
<dbReference type="GO" id="GO:0004386">
    <property type="term" value="F:helicase activity"/>
    <property type="evidence" value="ECO:0007669"/>
    <property type="project" value="UniProtKB-KW"/>
</dbReference>
<dbReference type="PANTHER" id="PTHR47396:SF1">
    <property type="entry name" value="ATP-DEPENDENT HELICASE IRC3-RELATED"/>
    <property type="match status" value="1"/>
</dbReference>
<dbReference type="GO" id="GO:0005524">
    <property type="term" value="F:ATP binding"/>
    <property type="evidence" value="ECO:0007669"/>
    <property type="project" value="InterPro"/>
</dbReference>
<keyword evidence="2" id="KW-0378">Hydrolase</keyword>
<dbReference type="SUPFAM" id="SSF52540">
    <property type="entry name" value="P-loop containing nucleoside triphosphate hydrolases"/>
    <property type="match status" value="1"/>
</dbReference>
<dbReference type="EMBL" id="JACCQK010000493">
    <property type="protein sequence ID" value="MBG0779910.1"/>
    <property type="molecule type" value="Genomic_DNA"/>
</dbReference>
<dbReference type="Proteomes" id="UP000706172">
    <property type="component" value="Unassembled WGS sequence"/>
</dbReference>
<dbReference type="InterPro" id="IPR027417">
    <property type="entry name" value="P-loop_NTPase"/>
</dbReference>
<evidence type="ECO:0000313" key="3">
    <source>
        <dbReference type="Proteomes" id="UP000706172"/>
    </source>
</evidence>
<evidence type="ECO:0000259" key="1">
    <source>
        <dbReference type="PROSITE" id="PS51192"/>
    </source>
</evidence>
<reference evidence="2" key="1">
    <citation type="submission" date="2020-07" db="EMBL/GenBank/DDBJ databases">
        <title>Severe corrosion of carbon steel in oil field produced water can be linked to methanogenic archaea containing a special type of NiFe hydrogenase.</title>
        <authorList>
            <person name="Lahme S."/>
            <person name="Mand J."/>
            <person name="Longwell J."/>
            <person name="Smith R."/>
            <person name="Enning D."/>
        </authorList>
    </citation>
    <scope>NUCLEOTIDE SEQUENCE</scope>
    <source>
        <strain evidence="2">MIC098Bin6</strain>
    </source>
</reference>
<dbReference type="GO" id="GO:0003677">
    <property type="term" value="F:DNA binding"/>
    <property type="evidence" value="ECO:0007669"/>
    <property type="project" value="InterPro"/>
</dbReference>
<dbReference type="Pfam" id="PF04851">
    <property type="entry name" value="ResIII"/>
    <property type="match status" value="1"/>
</dbReference>
<dbReference type="GO" id="GO:0005829">
    <property type="term" value="C:cytosol"/>
    <property type="evidence" value="ECO:0007669"/>
    <property type="project" value="TreeGrafter"/>
</dbReference>
<accession>A0A931G919</accession>
<evidence type="ECO:0000313" key="2">
    <source>
        <dbReference type="EMBL" id="MBG0779910.1"/>
    </source>
</evidence>
<organism evidence="2 3">
    <name type="scientific">Desulfotignum balticum</name>
    <dbReference type="NCBI Taxonomy" id="115781"/>
    <lineage>
        <taxon>Bacteria</taxon>
        <taxon>Pseudomonadati</taxon>
        <taxon>Thermodesulfobacteriota</taxon>
        <taxon>Desulfobacteria</taxon>
        <taxon>Desulfobacterales</taxon>
        <taxon>Desulfobacteraceae</taxon>
        <taxon>Desulfotignum</taxon>
    </lineage>
</organism>